<dbReference type="EMBL" id="JXDF01000015">
    <property type="protein sequence ID" value="KPN82651.1"/>
    <property type="molecule type" value="Genomic_DNA"/>
</dbReference>
<organism evidence="2 3">
    <name type="scientific">Apilactobacillus kunkeei</name>
    <dbReference type="NCBI Taxonomy" id="148814"/>
    <lineage>
        <taxon>Bacteria</taxon>
        <taxon>Bacillati</taxon>
        <taxon>Bacillota</taxon>
        <taxon>Bacilli</taxon>
        <taxon>Lactobacillales</taxon>
        <taxon>Lactobacillaceae</taxon>
        <taxon>Apilactobacillus</taxon>
    </lineage>
</organism>
<feature type="domain" description="Calcineurin-like phosphoesterase" evidence="1">
    <location>
        <begin position="4"/>
        <end position="154"/>
    </location>
</feature>
<evidence type="ECO:0000259" key="1">
    <source>
        <dbReference type="Pfam" id="PF00149"/>
    </source>
</evidence>
<reference evidence="2 3" key="1">
    <citation type="journal article" date="2015" name="Genome Biol. Evol.">
        <title>Functionally Structured Genomes in Lactobacillus kunkeei Colonizing the Honey Crop and Food Products of Honeybees and Stingless Bees.</title>
        <authorList>
            <person name="Tamarit D."/>
            <person name="Ellegaard K.M."/>
            <person name="Wikander J."/>
            <person name="Olofsson T."/>
            <person name="Vasquez A."/>
            <person name="Andersson S.G."/>
        </authorList>
    </citation>
    <scope>NUCLEOTIDE SEQUENCE [LARGE SCALE GENOMIC DNA]</scope>
    <source>
        <strain evidence="2 3">LMbo</strain>
    </source>
</reference>
<dbReference type="GO" id="GO:0016787">
    <property type="term" value="F:hydrolase activity"/>
    <property type="evidence" value="ECO:0007669"/>
    <property type="project" value="InterPro"/>
</dbReference>
<proteinExistence type="predicted"/>
<dbReference type="InterPro" id="IPR004843">
    <property type="entry name" value="Calcineurin-like_PHP"/>
</dbReference>
<accession>A0A0C3AEV8</accession>
<dbReference type="PATRIC" id="fig|148814.13.peg.574"/>
<gene>
    <name evidence="2" type="ORF">RZ78_10420</name>
</gene>
<sequence>MKYFIADTHFLDKHMIGNKNFAPRPYFFVDEMDNDIIKNWNEEVSDSDIVYHLGDIAVCHEKPQRKAHEKIYDILKQLNGQIVFIKGNHDSRALFKFIEKNNYELNGKPKFSFHDVGALIKMNHAQYYMTHYPLMMGQVGPIIDLHGHIHHYSVPVKENINVGVDSPEKDYLGYEKPFGAPFSEQDIFKMVEQKKIDFAKRR</sequence>
<evidence type="ECO:0000313" key="2">
    <source>
        <dbReference type="EMBL" id="KPN82651.1"/>
    </source>
</evidence>
<evidence type="ECO:0000313" key="3">
    <source>
        <dbReference type="Proteomes" id="UP000050269"/>
    </source>
</evidence>
<dbReference type="InterPro" id="IPR029052">
    <property type="entry name" value="Metallo-depent_PP-like"/>
</dbReference>
<dbReference type="Pfam" id="PF00149">
    <property type="entry name" value="Metallophos"/>
    <property type="match status" value="1"/>
</dbReference>
<dbReference type="Proteomes" id="UP000050269">
    <property type="component" value="Unassembled WGS sequence"/>
</dbReference>
<protein>
    <recommendedName>
        <fullName evidence="1">Calcineurin-like phosphoesterase domain-containing protein</fullName>
    </recommendedName>
</protein>
<dbReference type="SUPFAM" id="SSF56300">
    <property type="entry name" value="Metallo-dependent phosphatases"/>
    <property type="match status" value="1"/>
</dbReference>
<dbReference type="RefSeq" id="WP_041152706.1">
    <property type="nucleotide sequence ID" value="NZ_BAABVW010000120.1"/>
</dbReference>
<dbReference type="Gene3D" id="3.60.21.10">
    <property type="match status" value="1"/>
</dbReference>
<name>A0A0C3AEV8_9LACO</name>
<comment type="caution">
    <text evidence="2">The sequence shown here is derived from an EMBL/GenBank/DDBJ whole genome shotgun (WGS) entry which is preliminary data.</text>
</comment>
<dbReference type="AlphaFoldDB" id="A0A0C3AEV8"/>